<dbReference type="EMBL" id="JAATIP010000314">
    <property type="protein sequence ID" value="KAF4352389.1"/>
    <property type="molecule type" value="Genomic_DNA"/>
</dbReference>
<feature type="compositionally biased region" description="Basic residues" evidence="1">
    <location>
        <begin position="32"/>
        <end position="43"/>
    </location>
</feature>
<dbReference type="InterPro" id="IPR053151">
    <property type="entry name" value="RNase_H-like"/>
</dbReference>
<dbReference type="GO" id="GO:0004523">
    <property type="term" value="F:RNA-DNA hybrid ribonuclease activity"/>
    <property type="evidence" value="ECO:0007669"/>
    <property type="project" value="InterPro"/>
</dbReference>
<evidence type="ECO:0008006" key="6">
    <source>
        <dbReference type="Google" id="ProtNLM"/>
    </source>
</evidence>
<dbReference type="Pfam" id="PF13456">
    <property type="entry name" value="RVT_3"/>
    <property type="match status" value="1"/>
</dbReference>
<evidence type="ECO:0000256" key="1">
    <source>
        <dbReference type="SAM" id="MobiDB-lite"/>
    </source>
</evidence>
<evidence type="ECO:0000313" key="5">
    <source>
        <dbReference type="Proteomes" id="UP000525078"/>
    </source>
</evidence>
<name>A0A7J6E3X6_CANSA</name>
<dbReference type="InterPro" id="IPR026960">
    <property type="entry name" value="RVT-Znf"/>
</dbReference>
<dbReference type="AlphaFoldDB" id="A0A7J6E3X6"/>
<evidence type="ECO:0000259" key="3">
    <source>
        <dbReference type="Pfam" id="PF13966"/>
    </source>
</evidence>
<dbReference type="InterPro" id="IPR002156">
    <property type="entry name" value="RNaseH_domain"/>
</dbReference>
<accession>A0A7J6E3X6</accession>
<dbReference type="PANTHER" id="PTHR47723">
    <property type="entry name" value="OS05G0353850 PROTEIN"/>
    <property type="match status" value="1"/>
</dbReference>
<dbReference type="CDD" id="cd06222">
    <property type="entry name" value="RNase_H_like"/>
    <property type="match status" value="1"/>
</dbReference>
<dbReference type="PANTHER" id="PTHR47723:SF24">
    <property type="entry name" value="RNASE H TYPE-1 DOMAIN-CONTAINING PROTEIN"/>
    <property type="match status" value="1"/>
</dbReference>
<dbReference type="GO" id="GO:0003676">
    <property type="term" value="F:nucleic acid binding"/>
    <property type="evidence" value="ECO:0007669"/>
    <property type="project" value="InterPro"/>
</dbReference>
<dbReference type="InterPro" id="IPR012337">
    <property type="entry name" value="RNaseH-like_sf"/>
</dbReference>
<feature type="region of interest" description="Disordered" evidence="1">
    <location>
        <begin position="28"/>
        <end position="51"/>
    </location>
</feature>
<comment type="caution">
    <text evidence="4">The sequence shown here is derived from an EMBL/GenBank/DDBJ whole genome shotgun (WGS) entry which is preliminary data.</text>
</comment>
<evidence type="ECO:0000259" key="2">
    <source>
        <dbReference type="Pfam" id="PF13456"/>
    </source>
</evidence>
<dbReference type="InterPro" id="IPR036397">
    <property type="entry name" value="RNaseH_sf"/>
</dbReference>
<dbReference type="InterPro" id="IPR044730">
    <property type="entry name" value="RNase_H-like_dom_plant"/>
</dbReference>
<gene>
    <name evidence="4" type="ORF">F8388_016668</name>
</gene>
<dbReference type="Proteomes" id="UP000525078">
    <property type="component" value="Unassembled WGS sequence"/>
</dbReference>
<protein>
    <recommendedName>
        <fullName evidence="6">RNase H type-1 domain-containing protein</fullName>
    </recommendedName>
</protein>
<evidence type="ECO:0000313" key="4">
    <source>
        <dbReference type="EMBL" id="KAF4352389.1"/>
    </source>
</evidence>
<organism evidence="4 5">
    <name type="scientific">Cannabis sativa</name>
    <name type="common">Hemp</name>
    <name type="synonym">Marijuana</name>
    <dbReference type="NCBI Taxonomy" id="3483"/>
    <lineage>
        <taxon>Eukaryota</taxon>
        <taxon>Viridiplantae</taxon>
        <taxon>Streptophyta</taxon>
        <taxon>Embryophyta</taxon>
        <taxon>Tracheophyta</taxon>
        <taxon>Spermatophyta</taxon>
        <taxon>Magnoliopsida</taxon>
        <taxon>eudicotyledons</taxon>
        <taxon>Gunneridae</taxon>
        <taxon>Pentapetalae</taxon>
        <taxon>rosids</taxon>
        <taxon>fabids</taxon>
        <taxon>Rosales</taxon>
        <taxon>Cannabaceae</taxon>
        <taxon>Cannabis</taxon>
    </lineage>
</organism>
<proteinExistence type="predicted"/>
<reference evidence="4 5" key="1">
    <citation type="journal article" date="2020" name="bioRxiv">
        <title>Sequence and annotation of 42 cannabis genomes reveals extensive copy number variation in cannabinoid synthesis and pathogen resistance genes.</title>
        <authorList>
            <person name="Mckernan K.J."/>
            <person name="Helbert Y."/>
            <person name="Kane L.T."/>
            <person name="Ebling H."/>
            <person name="Zhang L."/>
            <person name="Liu B."/>
            <person name="Eaton Z."/>
            <person name="Mclaughlin S."/>
            <person name="Kingan S."/>
            <person name="Baybayan P."/>
            <person name="Concepcion G."/>
            <person name="Jordan M."/>
            <person name="Riva A."/>
            <person name="Barbazuk W."/>
            <person name="Harkins T."/>
        </authorList>
    </citation>
    <scope>NUCLEOTIDE SEQUENCE [LARGE SCALE GENOMIC DNA]</scope>
    <source>
        <strain evidence="5">cv. Jamaican Lion 4</strain>
        <tissue evidence="4">Leaf</tissue>
    </source>
</reference>
<dbReference type="Gene3D" id="3.30.420.10">
    <property type="entry name" value="Ribonuclease H-like superfamily/Ribonuclease H"/>
    <property type="match status" value="1"/>
</dbReference>
<sequence length="418" mass="48067">MESLITQDLNLIDVPINYATGLHVHTHEDSKKKRRKITPKRSKNTSFPTMTAKGTKDVTEKWIPEGVTINTLLNEDGSWKLNEVISWFHFDDVPWIIGTMPSMKTSDSVTWTLTPNGNYTVASGYKLRFSNPDIVGCSDISKIKAWWSFIWGSRLTPKMKNFIWRVYYHWIPVKVELCKRGMNIDTSCDWCKTHDETLCHALWLCPEVQKIWQQLIWKRRNQFIFQHKKHDDSYWLPWALETLDINLWHDLQQQKVQQSPAKSSWQPPPIGKFLINSDASVIPNLSGCGISAIIRNHNGEMLAVETRFIPGFISVVMDETVAIRMGLDLALSWSCSDVVIGADCQTVVNAIKNKEAINTDWGNIIQSIMKTCCNFHSSKFIFYPRTCNKVANSLANWARVNKESKMWTVIPHVLLLVI</sequence>
<dbReference type="SUPFAM" id="SSF53098">
    <property type="entry name" value="Ribonuclease H-like"/>
    <property type="match status" value="1"/>
</dbReference>
<dbReference type="Pfam" id="PF13966">
    <property type="entry name" value="zf-RVT"/>
    <property type="match status" value="1"/>
</dbReference>
<feature type="domain" description="Reverse transcriptase zinc-binding" evidence="3">
    <location>
        <begin position="119"/>
        <end position="212"/>
    </location>
</feature>
<feature type="domain" description="RNase H type-1" evidence="2">
    <location>
        <begin position="278"/>
        <end position="398"/>
    </location>
</feature>